<feature type="domain" description="C-type lectin" evidence="1">
    <location>
        <begin position="45"/>
        <end position="150"/>
    </location>
</feature>
<evidence type="ECO:0000259" key="1">
    <source>
        <dbReference type="PROSITE" id="PS50041"/>
    </source>
</evidence>
<gene>
    <name evidence="2" type="ORF">Baya_8589</name>
</gene>
<protein>
    <submittedName>
        <fullName evidence="2">Asialoglycoprotein receptor 2</fullName>
    </submittedName>
</protein>
<name>A0A556U4D4_BAGYA</name>
<evidence type="ECO:0000313" key="2">
    <source>
        <dbReference type="EMBL" id="TSM60517.1"/>
    </source>
</evidence>
<accession>A0A556U4D4</accession>
<dbReference type="PROSITE" id="PS50041">
    <property type="entry name" value="C_TYPE_LECTIN_2"/>
    <property type="match status" value="1"/>
</dbReference>
<keyword evidence="2" id="KW-0675">Receptor</keyword>
<organism evidence="2 3">
    <name type="scientific">Bagarius yarrelli</name>
    <name type="common">Goonch</name>
    <name type="synonym">Bagrus yarrelli</name>
    <dbReference type="NCBI Taxonomy" id="175774"/>
    <lineage>
        <taxon>Eukaryota</taxon>
        <taxon>Metazoa</taxon>
        <taxon>Chordata</taxon>
        <taxon>Craniata</taxon>
        <taxon>Vertebrata</taxon>
        <taxon>Euteleostomi</taxon>
        <taxon>Actinopterygii</taxon>
        <taxon>Neopterygii</taxon>
        <taxon>Teleostei</taxon>
        <taxon>Ostariophysi</taxon>
        <taxon>Siluriformes</taxon>
        <taxon>Sisoridae</taxon>
        <taxon>Sisorinae</taxon>
        <taxon>Bagarius</taxon>
    </lineage>
</organism>
<reference evidence="2 3" key="1">
    <citation type="journal article" date="2019" name="Genome Biol. Evol.">
        <title>Whole-Genome Sequencing of the Giant Devil Catfish, Bagarius yarrelli.</title>
        <authorList>
            <person name="Jiang W."/>
            <person name="Lv Y."/>
            <person name="Cheng L."/>
            <person name="Yang K."/>
            <person name="Chao B."/>
            <person name="Wang X."/>
            <person name="Li Y."/>
            <person name="Pan X."/>
            <person name="You X."/>
            <person name="Zhang Y."/>
            <person name="Yang J."/>
            <person name="Li J."/>
            <person name="Zhang X."/>
            <person name="Liu S."/>
            <person name="Sun C."/>
            <person name="Yang J."/>
            <person name="Shi Q."/>
        </authorList>
    </citation>
    <scope>NUCLEOTIDE SEQUENCE [LARGE SCALE GENOMIC DNA]</scope>
    <source>
        <strain evidence="2">JWS20170419001</strain>
        <tissue evidence="2">Muscle</tissue>
    </source>
</reference>
<evidence type="ECO:0000313" key="3">
    <source>
        <dbReference type="Proteomes" id="UP000319801"/>
    </source>
</evidence>
<dbReference type="PANTHER" id="PTHR45784">
    <property type="entry name" value="C-TYPE LECTIN DOMAIN FAMILY 20 MEMBER A-RELATED"/>
    <property type="match status" value="1"/>
</dbReference>
<dbReference type="Proteomes" id="UP000319801">
    <property type="component" value="Unassembled WGS sequence"/>
</dbReference>
<keyword evidence="3" id="KW-1185">Reference proteome</keyword>
<dbReference type="InterPro" id="IPR001304">
    <property type="entry name" value="C-type_lectin-like"/>
</dbReference>
<comment type="caution">
    <text evidence="2">The sequence shown here is derived from an EMBL/GenBank/DDBJ whole genome shotgun (WGS) entry which is preliminary data.</text>
</comment>
<proteinExistence type="predicted"/>
<dbReference type="AlphaFoldDB" id="A0A556U4D4"/>
<sequence length="151" mass="17795">MCETRSEGKHIAPWMYQDVAFSYGKTSFDRKYIDRDAGGMSTKRWLVHENKTWEKAFQHCRAHNSYLVIVDTRRLQNLLKTATKHAQTISVWTSLRFLDGTWLWVNGVPLESQVSLSQCPKHPYRCGAYNFETDIWENKDCNEKLYFLCYG</sequence>
<dbReference type="Pfam" id="PF00059">
    <property type="entry name" value="Lectin_C"/>
    <property type="match status" value="1"/>
</dbReference>
<dbReference type="OrthoDB" id="5858677at2759"/>
<dbReference type="InterPro" id="IPR016187">
    <property type="entry name" value="CTDL_fold"/>
</dbReference>
<dbReference type="Gene3D" id="3.10.100.10">
    <property type="entry name" value="Mannose-Binding Protein A, subunit A"/>
    <property type="match status" value="1"/>
</dbReference>
<dbReference type="SMART" id="SM00034">
    <property type="entry name" value="CLECT"/>
    <property type="match status" value="1"/>
</dbReference>
<dbReference type="InterPro" id="IPR016186">
    <property type="entry name" value="C-type_lectin-like/link_sf"/>
</dbReference>
<dbReference type="EMBL" id="VCAZ01000047">
    <property type="protein sequence ID" value="TSM60517.1"/>
    <property type="molecule type" value="Genomic_DNA"/>
</dbReference>
<dbReference type="CDD" id="cd00037">
    <property type="entry name" value="CLECT"/>
    <property type="match status" value="1"/>
</dbReference>
<dbReference type="PANTHER" id="PTHR45784:SF8">
    <property type="entry name" value="C-TYPE MANNOSE RECEPTOR 2-RELATED"/>
    <property type="match status" value="1"/>
</dbReference>
<dbReference type="SUPFAM" id="SSF56436">
    <property type="entry name" value="C-type lectin-like"/>
    <property type="match status" value="1"/>
</dbReference>